<dbReference type="Proteomes" id="UP000805193">
    <property type="component" value="Unassembled WGS sequence"/>
</dbReference>
<evidence type="ECO:0000313" key="2">
    <source>
        <dbReference type="Proteomes" id="UP000805193"/>
    </source>
</evidence>
<accession>A0AC60PUN0</accession>
<sequence>MEWCAGEGLWFCPSCDSPPGAMLGRKSNVTENCTPASCVALRTSNEAPRAVVPAGKYAARRRGVQPRLVFVQTAIHPFIVSQERTIRCTPSRVSRQQPQGP</sequence>
<organism evidence="1 2">
    <name type="scientific">Ixodes persulcatus</name>
    <name type="common">Taiga tick</name>
    <dbReference type="NCBI Taxonomy" id="34615"/>
    <lineage>
        <taxon>Eukaryota</taxon>
        <taxon>Metazoa</taxon>
        <taxon>Ecdysozoa</taxon>
        <taxon>Arthropoda</taxon>
        <taxon>Chelicerata</taxon>
        <taxon>Arachnida</taxon>
        <taxon>Acari</taxon>
        <taxon>Parasitiformes</taxon>
        <taxon>Ixodida</taxon>
        <taxon>Ixodoidea</taxon>
        <taxon>Ixodidae</taxon>
        <taxon>Ixodinae</taxon>
        <taxon>Ixodes</taxon>
    </lineage>
</organism>
<keyword evidence="2" id="KW-1185">Reference proteome</keyword>
<name>A0AC60PUN0_IXOPE</name>
<evidence type="ECO:0000313" key="1">
    <source>
        <dbReference type="EMBL" id="KAG0424749.1"/>
    </source>
</evidence>
<reference evidence="1 2" key="1">
    <citation type="journal article" date="2020" name="Cell">
        <title>Large-Scale Comparative Analyses of Tick Genomes Elucidate Their Genetic Diversity and Vector Capacities.</title>
        <authorList>
            <consortium name="Tick Genome and Microbiome Consortium (TIGMIC)"/>
            <person name="Jia N."/>
            <person name="Wang J."/>
            <person name="Shi W."/>
            <person name="Du L."/>
            <person name="Sun Y."/>
            <person name="Zhan W."/>
            <person name="Jiang J.F."/>
            <person name="Wang Q."/>
            <person name="Zhang B."/>
            <person name="Ji P."/>
            <person name="Bell-Sakyi L."/>
            <person name="Cui X.M."/>
            <person name="Yuan T.T."/>
            <person name="Jiang B.G."/>
            <person name="Yang W.F."/>
            <person name="Lam T.T."/>
            <person name="Chang Q.C."/>
            <person name="Ding S.J."/>
            <person name="Wang X.J."/>
            <person name="Zhu J.G."/>
            <person name="Ruan X.D."/>
            <person name="Zhao L."/>
            <person name="Wei J.T."/>
            <person name="Ye R.Z."/>
            <person name="Que T.C."/>
            <person name="Du C.H."/>
            <person name="Zhou Y.H."/>
            <person name="Cheng J.X."/>
            <person name="Dai P.F."/>
            <person name="Guo W.B."/>
            <person name="Han X.H."/>
            <person name="Huang E.J."/>
            <person name="Li L.F."/>
            <person name="Wei W."/>
            <person name="Gao Y.C."/>
            <person name="Liu J.Z."/>
            <person name="Shao H.Z."/>
            <person name="Wang X."/>
            <person name="Wang C.C."/>
            <person name="Yang T.C."/>
            <person name="Huo Q.B."/>
            <person name="Li W."/>
            <person name="Chen H.Y."/>
            <person name="Chen S.E."/>
            <person name="Zhou L.G."/>
            <person name="Ni X.B."/>
            <person name="Tian J.H."/>
            <person name="Sheng Y."/>
            <person name="Liu T."/>
            <person name="Pan Y.S."/>
            <person name="Xia L.Y."/>
            <person name="Li J."/>
            <person name="Zhao F."/>
            <person name="Cao W.C."/>
        </authorList>
    </citation>
    <scope>NUCLEOTIDE SEQUENCE [LARGE SCALE GENOMIC DNA]</scope>
    <source>
        <strain evidence="1">Iper-2018</strain>
    </source>
</reference>
<gene>
    <name evidence="1" type="ORF">HPB47_028042</name>
</gene>
<comment type="caution">
    <text evidence="1">The sequence shown here is derived from an EMBL/GenBank/DDBJ whole genome shotgun (WGS) entry which is preliminary data.</text>
</comment>
<dbReference type="EMBL" id="JABSTQ010009940">
    <property type="protein sequence ID" value="KAG0424749.1"/>
    <property type="molecule type" value="Genomic_DNA"/>
</dbReference>
<protein>
    <submittedName>
        <fullName evidence="1">Uncharacterized protein</fullName>
    </submittedName>
</protein>
<proteinExistence type="predicted"/>